<dbReference type="Pfam" id="PF04504">
    <property type="entry name" value="GeBP-like_DBD"/>
    <property type="match status" value="1"/>
</dbReference>
<evidence type="ECO:0000313" key="8">
    <source>
        <dbReference type="Proteomes" id="UP001187192"/>
    </source>
</evidence>
<dbReference type="AlphaFoldDB" id="A0AA88JGH2"/>
<evidence type="ECO:0000256" key="1">
    <source>
        <dbReference type="ARBA" id="ARBA00010820"/>
    </source>
</evidence>
<feature type="compositionally biased region" description="Acidic residues" evidence="2">
    <location>
        <begin position="55"/>
        <end position="82"/>
    </location>
</feature>
<reference evidence="4" key="1">
    <citation type="submission" date="2023-07" db="EMBL/GenBank/DDBJ databases">
        <title>draft genome sequence of fig (Ficus carica).</title>
        <authorList>
            <person name="Takahashi T."/>
            <person name="Nishimura K."/>
        </authorList>
    </citation>
    <scope>NUCLEOTIDE SEQUENCE</scope>
</reference>
<gene>
    <name evidence="4" type="ORF">TIFTF001_055134</name>
    <name evidence="5" type="ORF">TIFTF001_055135</name>
    <name evidence="6" type="ORF">TIFTF001_055136</name>
    <name evidence="7" type="ORF">TIFTF001_055137</name>
</gene>
<dbReference type="InterPro" id="IPR053932">
    <property type="entry name" value="GeBP-like_DBD"/>
</dbReference>
<feature type="compositionally biased region" description="Low complexity" evidence="2">
    <location>
        <begin position="96"/>
        <end position="106"/>
    </location>
</feature>
<dbReference type="PANTHER" id="PTHR31662">
    <property type="entry name" value="BNAANNG10740D PROTEIN-RELATED"/>
    <property type="match status" value="1"/>
</dbReference>
<dbReference type="GO" id="GO:0005634">
    <property type="term" value="C:nucleus"/>
    <property type="evidence" value="ECO:0007669"/>
    <property type="project" value="TreeGrafter"/>
</dbReference>
<evidence type="ECO:0000313" key="4">
    <source>
        <dbReference type="EMBL" id="GMN71256.1"/>
    </source>
</evidence>
<feature type="compositionally biased region" description="Basic and acidic residues" evidence="2">
    <location>
        <begin position="118"/>
        <end position="140"/>
    </location>
</feature>
<dbReference type="EMBL" id="BTGU01016452">
    <property type="protein sequence ID" value="GMN71262.1"/>
    <property type="molecule type" value="Genomic_DNA"/>
</dbReference>
<evidence type="ECO:0000259" key="3">
    <source>
        <dbReference type="Pfam" id="PF04504"/>
    </source>
</evidence>
<dbReference type="EMBL" id="BTGU01016454">
    <property type="protein sequence ID" value="GMN71270.1"/>
    <property type="molecule type" value="Genomic_DNA"/>
</dbReference>
<keyword evidence="8" id="KW-1185">Reference proteome</keyword>
<accession>A0AA88JGH2</accession>
<organism evidence="4 8">
    <name type="scientific">Ficus carica</name>
    <name type="common">Common fig</name>
    <dbReference type="NCBI Taxonomy" id="3494"/>
    <lineage>
        <taxon>Eukaryota</taxon>
        <taxon>Viridiplantae</taxon>
        <taxon>Streptophyta</taxon>
        <taxon>Embryophyta</taxon>
        <taxon>Tracheophyta</taxon>
        <taxon>Spermatophyta</taxon>
        <taxon>Magnoliopsida</taxon>
        <taxon>eudicotyledons</taxon>
        <taxon>Gunneridae</taxon>
        <taxon>Pentapetalae</taxon>
        <taxon>rosids</taxon>
        <taxon>fabids</taxon>
        <taxon>Rosales</taxon>
        <taxon>Moraceae</taxon>
        <taxon>Ficeae</taxon>
        <taxon>Ficus</taxon>
    </lineage>
</organism>
<feature type="compositionally biased region" description="Basic and acidic residues" evidence="2">
    <location>
        <begin position="40"/>
        <end position="54"/>
    </location>
</feature>
<evidence type="ECO:0000256" key="2">
    <source>
        <dbReference type="SAM" id="MobiDB-lite"/>
    </source>
</evidence>
<dbReference type="GO" id="GO:0006355">
    <property type="term" value="P:regulation of DNA-templated transcription"/>
    <property type="evidence" value="ECO:0007669"/>
    <property type="project" value="InterPro"/>
</dbReference>
<name>A0AA88JGH2_FICCA</name>
<feature type="region of interest" description="Disordered" evidence="2">
    <location>
        <begin position="1"/>
        <end position="159"/>
    </location>
</feature>
<evidence type="ECO:0000313" key="6">
    <source>
        <dbReference type="EMBL" id="GMN71266.1"/>
    </source>
</evidence>
<dbReference type="PANTHER" id="PTHR31662:SF33">
    <property type="entry name" value="DNA-BINDING STOREKEEPER PROTEIN TRANSCRIPTIONAL REGULATOR-LIKE PROTEIN"/>
    <property type="match status" value="1"/>
</dbReference>
<feature type="domain" description="Glabrous enhancer-binding protein-like DBD" evidence="3">
    <location>
        <begin position="164"/>
        <end position="256"/>
    </location>
</feature>
<evidence type="ECO:0000313" key="5">
    <source>
        <dbReference type="EMBL" id="GMN71262.1"/>
    </source>
</evidence>
<comment type="similarity">
    <text evidence="1">Belongs to the GeBP family.</text>
</comment>
<dbReference type="EMBL" id="BTGU01016451">
    <property type="protein sequence ID" value="GMN71256.1"/>
    <property type="molecule type" value="Genomic_DNA"/>
</dbReference>
<dbReference type="InterPro" id="IPR007592">
    <property type="entry name" value="GEBP"/>
</dbReference>
<feature type="compositionally biased region" description="Acidic residues" evidence="2">
    <location>
        <begin position="16"/>
        <end position="39"/>
    </location>
</feature>
<dbReference type="EMBL" id="BTGU01016453">
    <property type="protein sequence ID" value="GMN71266.1"/>
    <property type="molecule type" value="Genomic_DNA"/>
</dbReference>
<protein>
    <recommendedName>
        <fullName evidence="3">Glabrous enhancer-binding protein-like DBD domain-containing protein</fullName>
    </recommendedName>
</protein>
<comment type="caution">
    <text evidence="4">The sequence shown here is derived from an EMBL/GenBank/DDBJ whole genome shotgun (WGS) entry which is preliminary data.</text>
</comment>
<dbReference type="Proteomes" id="UP001187192">
    <property type="component" value="Unassembled WGS sequence"/>
</dbReference>
<sequence>MAAKRLLEQPAPYDSSSDDDLSESDAVVNEEEEEEEEQVEEKNGSENGVEKSGDDIDEEEEEEEEEEEAEEVEEEEEDMEEDEKVKSPVKKKKPTVSRPNDSDNSPPRSPSLASFTVEPKKKAPAEPDNKREREPDEKDSSKKKKRKVAVAEDPKKASGVAVVMWSEEDEIALLKGMSHYKAKKGNDPNADMGAFHDFIKEKLNPDITKYKLSEKIRRLKKKYLNNASKIEEDDEDPIFPKPHELRSFQLSKKIWGTDKKDEWMSNKKKKESIPTPIPSTPKTLTKTTATGKLSEKYPYLYKSLGFCSRDESIQGISKMMPLIESSELEGLDRKRKKLQIVEVECFLRKTELINEQGKLLLDILKNM</sequence>
<feature type="region of interest" description="Disordered" evidence="2">
    <location>
        <begin position="265"/>
        <end position="285"/>
    </location>
</feature>
<evidence type="ECO:0000313" key="7">
    <source>
        <dbReference type="EMBL" id="GMN71270.1"/>
    </source>
</evidence>
<proteinExistence type="inferred from homology"/>